<evidence type="ECO:0000313" key="3">
    <source>
        <dbReference type="Proteomes" id="UP001487305"/>
    </source>
</evidence>
<evidence type="ECO:0000313" key="2">
    <source>
        <dbReference type="EMBL" id="MEQ3363307.1"/>
    </source>
</evidence>
<dbReference type="Proteomes" id="UP001487305">
    <property type="component" value="Unassembled WGS sequence"/>
</dbReference>
<evidence type="ECO:0000259" key="1">
    <source>
        <dbReference type="Pfam" id="PF01979"/>
    </source>
</evidence>
<dbReference type="Pfam" id="PF01979">
    <property type="entry name" value="Amidohydro_1"/>
    <property type="match status" value="1"/>
</dbReference>
<feature type="domain" description="Amidohydrolase-related" evidence="1">
    <location>
        <begin position="52"/>
        <end position="404"/>
    </location>
</feature>
<proteinExistence type="predicted"/>
<dbReference type="SUPFAM" id="SSF51556">
    <property type="entry name" value="Metallo-dependent hydrolases"/>
    <property type="match status" value="1"/>
</dbReference>
<comment type="caution">
    <text evidence="2">The sequence shown here is derived from an EMBL/GenBank/DDBJ whole genome shotgun (WGS) entry which is preliminary data.</text>
</comment>
<dbReference type="RefSeq" id="WP_349227586.1">
    <property type="nucleotide sequence ID" value="NZ_JBBNOP010000008.1"/>
</dbReference>
<reference evidence="2 3" key="1">
    <citation type="submission" date="2024-04" db="EMBL/GenBank/DDBJ databases">
        <title>Human intestinal bacterial collection.</title>
        <authorList>
            <person name="Pauvert C."/>
            <person name="Hitch T.C.A."/>
            <person name="Clavel T."/>
        </authorList>
    </citation>
    <scope>NUCLEOTIDE SEQUENCE [LARGE SCALE GENOMIC DNA]</scope>
    <source>
        <strain evidence="2 3">CLA-KB-H42</strain>
    </source>
</reference>
<organism evidence="2 3">
    <name type="scientific">Raoultibacter massiliensis</name>
    <dbReference type="NCBI Taxonomy" id="1852371"/>
    <lineage>
        <taxon>Bacteria</taxon>
        <taxon>Bacillati</taxon>
        <taxon>Actinomycetota</taxon>
        <taxon>Coriobacteriia</taxon>
        <taxon>Eggerthellales</taxon>
        <taxon>Eggerthellaceae</taxon>
        <taxon>Raoultibacter</taxon>
    </lineage>
</organism>
<dbReference type="Gene3D" id="3.20.20.140">
    <property type="entry name" value="Metal-dependent hydrolases"/>
    <property type="match status" value="1"/>
</dbReference>
<sequence length="412" mass="43926">MLAFVHANLIDGTGRDPRPCSTVLIQGGSIIAAGADVDVPVGSVVVDLRGKTLLPGFIDAHLHLGGSDSLDDRMGNHGRHFTWDYSYNIARLMAWGVTAVRSGGDWTPEILEFRDEVEAGAVRAPHIVAPGRFVQAYEGHPLSTVYMNDPAIMQNACVLIHEGDGADRIGASVRRAVSEGVDMVKVFCGDDDKLRYPDDTTVPSLTDEQLRLVVRFAHEAGKRVMCHIDDLCDMGRAVDAGVDTVEHVCNVCTDPDQEIGEELLAKLVEHGVCVTPTIVATAEHEEHGFANGAPPVAPAARRAVSKMIQAGVRIGVGTDAGIPFVAYGESLHREMRELVGCGMTPLQAVSACTGGNAKILQRDALYGTVEAGKLADLVVLGSDPLDDIENTRDIALVMRAGRVVVDNGILSE</sequence>
<dbReference type="EMBL" id="JBBNOP010000008">
    <property type="protein sequence ID" value="MEQ3363307.1"/>
    <property type="molecule type" value="Genomic_DNA"/>
</dbReference>
<dbReference type="Gene3D" id="2.30.40.10">
    <property type="entry name" value="Urease, subunit C, domain 1"/>
    <property type="match status" value="1"/>
</dbReference>
<dbReference type="PANTHER" id="PTHR43135">
    <property type="entry name" value="ALPHA-D-RIBOSE 1-METHYLPHOSPHONATE 5-TRIPHOSPHATE DIPHOSPHATASE"/>
    <property type="match status" value="1"/>
</dbReference>
<dbReference type="InterPro" id="IPR032466">
    <property type="entry name" value="Metal_Hydrolase"/>
</dbReference>
<dbReference type="InterPro" id="IPR011059">
    <property type="entry name" value="Metal-dep_hydrolase_composite"/>
</dbReference>
<dbReference type="PANTHER" id="PTHR43135:SF3">
    <property type="entry name" value="ALPHA-D-RIBOSE 1-METHYLPHOSPHONATE 5-TRIPHOSPHATE DIPHOSPHATASE"/>
    <property type="match status" value="1"/>
</dbReference>
<dbReference type="InterPro" id="IPR006680">
    <property type="entry name" value="Amidohydro-rel"/>
</dbReference>
<dbReference type="InterPro" id="IPR051781">
    <property type="entry name" value="Metallo-dep_Hydrolase"/>
</dbReference>
<gene>
    <name evidence="2" type="ORF">AAA083_10015</name>
</gene>
<name>A0ABV1JE14_9ACTN</name>
<keyword evidence="3" id="KW-1185">Reference proteome</keyword>
<protein>
    <submittedName>
        <fullName evidence="2">Amidohydrolase family protein</fullName>
    </submittedName>
</protein>
<accession>A0ABV1JE14</accession>
<dbReference type="SUPFAM" id="SSF51338">
    <property type="entry name" value="Composite domain of metallo-dependent hydrolases"/>
    <property type="match status" value="1"/>
</dbReference>